<reference evidence="4" key="1">
    <citation type="submission" date="2016-10" db="EMBL/GenBank/DDBJ databases">
        <authorList>
            <person name="Varghese N."/>
        </authorList>
    </citation>
    <scope>NUCLEOTIDE SEQUENCE [LARGE SCALE GENOMIC DNA]</scope>
    <source>
        <strain evidence="4">DSM 44719</strain>
    </source>
</reference>
<accession>A0A1H4U0P7</accession>
<dbReference type="AlphaFoldDB" id="A0A1H4U0P7"/>
<keyword evidence="1" id="KW-0479">Metal-binding</keyword>
<gene>
    <name evidence="3" type="ORF">SAMN04490220_2129</name>
</gene>
<feature type="domain" description="VOC" evidence="2">
    <location>
        <begin position="25"/>
        <end position="170"/>
    </location>
</feature>
<organism evidence="3 4">
    <name type="scientific">Rhodococcus jostii</name>
    <dbReference type="NCBI Taxonomy" id="132919"/>
    <lineage>
        <taxon>Bacteria</taxon>
        <taxon>Bacillati</taxon>
        <taxon>Actinomycetota</taxon>
        <taxon>Actinomycetes</taxon>
        <taxon>Mycobacteriales</taxon>
        <taxon>Nocardiaceae</taxon>
        <taxon>Rhodococcus</taxon>
    </lineage>
</organism>
<dbReference type="PANTHER" id="PTHR43048:SF3">
    <property type="entry name" value="METHYLMALONYL-COA EPIMERASE, MITOCHONDRIAL"/>
    <property type="match status" value="1"/>
</dbReference>
<name>A0A1H4U0P7_RHOJO</name>
<dbReference type="PANTHER" id="PTHR43048">
    <property type="entry name" value="METHYLMALONYL-COA EPIMERASE"/>
    <property type="match status" value="1"/>
</dbReference>
<proteinExistence type="predicted"/>
<keyword evidence="3" id="KW-0560">Oxidoreductase</keyword>
<dbReference type="PROSITE" id="PS51819">
    <property type="entry name" value="VOC"/>
    <property type="match status" value="1"/>
</dbReference>
<dbReference type="InterPro" id="IPR037523">
    <property type="entry name" value="VOC_core"/>
</dbReference>
<evidence type="ECO:0000256" key="1">
    <source>
        <dbReference type="ARBA" id="ARBA00022723"/>
    </source>
</evidence>
<evidence type="ECO:0000313" key="4">
    <source>
        <dbReference type="Proteomes" id="UP000183407"/>
    </source>
</evidence>
<dbReference type="GO" id="GO:0046491">
    <property type="term" value="P:L-methylmalonyl-CoA metabolic process"/>
    <property type="evidence" value="ECO:0007669"/>
    <property type="project" value="TreeGrafter"/>
</dbReference>
<dbReference type="Gene3D" id="3.10.180.10">
    <property type="entry name" value="2,3-Dihydroxybiphenyl 1,2-Dioxygenase, domain 1"/>
    <property type="match status" value="1"/>
</dbReference>
<dbReference type="InterPro" id="IPR004360">
    <property type="entry name" value="Glyas_Fos-R_dOase_dom"/>
</dbReference>
<dbReference type="InterPro" id="IPR051785">
    <property type="entry name" value="MMCE/EMCE_epimerase"/>
</dbReference>
<dbReference type="GO" id="GO:0046872">
    <property type="term" value="F:metal ion binding"/>
    <property type="evidence" value="ECO:0007669"/>
    <property type="project" value="UniProtKB-KW"/>
</dbReference>
<dbReference type="EMBL" id="FNTL01000004">
    <property type="protein sequence ID" value="SEC62120.1"/>
    <property type="molecule type" value="Genomic_DNA"/>
</dbReference>
<dbReference type="Pfam" id="PF00903">
    <property type="entry name" value="Glyoxalase"/>
    <property type="match status" value="1"/>
</dbReference>
<evidence type="ECO:0000259" key="2">
    <source>
        <dbReference type="PROSITE" id="PS51819"/>
    </source>
</evidence>
<dbReference type="SUPFAM" id="SSF54593">
    <property type="entry name" value="Glyoxalase/Bleomycin resistance protein/Dihydroxybiphenyl dioxygenase"/>
    <property type="match status" value="1"/>
</dbReference>
<evidence type="ECO:0000313" key="3">
    <source>
        <dbReference type="EMBL" id="SEC62120.1"/>
    </source>
</evidence>
<dbReference type="GO" id="GO:0004493">
    <property type="term" value="F:methylmalonyl-CoA epimerase activity"/>
    <property type="evidence" value="ECO:0007669"/>
    <property type="project" value="TreeGrafter"/>
</dbReference>
<keyword evidence="3" id="KW-0223">Dioxygenase</keyword>
<dbReference type="Proteomes" id="UP000183407">
    <property type="component" value="Unassembled WGS sequence"/>
</dbReference>
<dbReference type="InterPro" id="IPR029068">
    <property type="entry name" value="Glyas_Bleomycin-R_OHBP_Dase"/>
</dbReference>
<sequence>MPRTRGAPSIYSDNTNKKKDEAMRKFWHVGINVTDMDKSIDFYRRIGFEVVQDREVDDSNLARAFMVEGASKLRFAHLRLNDSPDEAMLDLIEWRDARSEGRAQSDLVHPGLCRFSILTDDIDAEYARLADDDVEFLHSPQTIMGPDGVKGWRLLFARDPDGTLFHFAELVGQAATVS</sequence>
<protein>
    <submittedName>
        <fullName evidence="3">Catechol 2,3-dioxygenase</fullName>
    </submittedName>
</protein>
<dbReference type="GO" id="GO:0051213">
    <property type="term" value="F:dioxygenase activity"/>
    <property type="evidence" value="ECO:0007669"/>
    <property type="project" value="UniProtKB-KW"/>
</dbReference>